<evidence type="ECO:0000313" key="4">
    <source>
        <dbReference type="Proteomes" id="UP000656813"/>
    </source>
</evidence>
<feature type="domain" description="HTH cro/C1-type" evidence="2">
    <location>
        <begin position="7"/>
        <end position="60"/>
    </location>
</feature>
<dbReference type="CDD" id="cd00093">
    <property type="entry name" value="HTH_XRE"/>
    <property type="match status" value="1"/>
</dbReference>
<comment type="caution">
    <text evidence="3">The sequence shown here is derived from an EMBL/GenBank/DDBJ whole genome shotgun (WGS) entry which is preliminary data.</text>
</comment>
<dbReference type="Proteomes" id="UP000656813">
    <property type="component" value="Unassembled WGS sequence"/>
</dbReference>
<dbReference type="PANTHER" id="PTHR46797">
    <property type="entry name" value="HTH-TYPE TRANSCRIPTIONAL REGULATOR"/>
    <property type="match status" value="1"/>
</dbReference>
<dbReference type="SUPFAM" id="SSF47413">
    <property type="entry name" value="lambda repressor-like DNA-binding domains"/>
    <property type="match status" value="1"/>
</dbReference>
<dbReference type="InterPro" id="IPR010982">
    <property type="entry name" value="Lambda_DNA-bd_dom_sf"/>
</dbReference>
<dbReference type="SUPFAM" id="SSF48452">
    <property type="entry name" value="TPR-like"/>
    <property type="match status" value="1"/>
</dbReference>
<dbReference type="GO" id="GO:0003700">
    <property type="term" value="F:DNA-binding transcription factor activity"/>
    <property type="evidence" value="ECO:0007669"/>
    <property type="project" value="TreeGrafter"/>
</dbReference>
<reference evidence="3" key="1">
    <citation type="journal article" date="2014" name="Int. J. Syst. Evol. Microbiol.">
        <title>Complete genome sequence of Corynebacterium casei LMG S-19264T (=DSM 44701T), isolated from a smear-ripened cheese.</title>
        <authorList>
            <consortium name="US DOE Joint Genome Institute (JGI-PGF)"/>
            <person name="Walter F."/>
            <person name="Albersmeier A."/>
            <person name="Kalinowski J."/>
            <person name="Ruckert C."/>
        </authorList>
    </citation>
    <scope>NUCLEOTIDE SEQUENCE</scope>
    <source>
        <strain evidence="3">CGMCC 1.12777</strain>
    </source>
</reference>
<dbReference type="InterPro" id="IPR011990">
    <property type="entry name" value="TPR-like_helical_dom_sf"/>
</dbReference>
<dbReference type="SMART" id="SM00530">
    <property type="entry name" value="HTH_XRE"/>
    <property type="match status" value="1"/>
</dbReference>
<protein>
    <recommendedName>
        <fullName evidence="2">HTH cro/C1-type domain-containing protein</fullName>
    </recommendedName>
</protein>
<sequence length="396" mass="44678">MSFGKKLRELRLERGLSQADLSGPGVSRSLVSQLEREQIRPTPQAIQTLSEKLGVSYDFLRDAVVPIENTCQVLLKHAWKAIEKGDMADSYELSDQAVSVAMSIGDRELISHAQLIRGWALMLKGEPAKALKDIAQAESHFIKPQSIPSFRVLQSMAMSAFYNDYYGLAESYFEAILNRVPPRSLESANAYMYLGVVRQARYGNAAGIEEFSKAEALAASLGERHIEAWGLVGQITAAIKQNLSSPTEKWSRLKSLLNDKDRPISEIHIDLLIAYEQRQRGDYKTSIDTLLKFQASSSEKNQVNLLDTAYELARNYVAIGDYDSAQAIINRGLEDVPSTRRSYIDIHLWMVQARLFFYKGQTTTAIHTLKPLVPLAHMMSLDRFESKISKWLKEWE</sequence>
<keyword evidence="4" id="KW-1185">Reference proteome</keyword>
<evidence type="ECO:0000256" key="1">
    <source>
        <dbReference type="ARBA" id="ARBA00023125"/>
    </source>
</evidence>
<proteinExistence type="predicted"/>
<gene>
    <name evidence="3" type="ORF">GCM10007096_28440</name>
</gene>
<dbReference type="Gene3D" id="1.10.260.40">
    <property type="entry name" value="lambda repressor-like DNA-binding domains"/>
    <property type="match status" value="1"/>
</dbReference>
<organism evidence="3 4">
    <name type="scientific">Pullulanibacillus pueri</name>
    <dbReference type="NCBI Taxonomy" id="1437324"/>
    <lineage>
        <taxon>Bacteria</taxon>
        <taxon>Bacillati</taxon>
        <taxon>Bacillota</taxon>
        <taxon>Bacilli</taxon>
        <taxon>Bacillales</taxon>
        <taxon>Sporolactobacillaceae</taxon>
        <taxon>Pullulanibacillus</taxon>
    </lineage>
</organism>
<dbReference type="EMBL" id="BMFV01000023">
    <property type="protein sequence ID" value="GGH84716.1"/>
    <property type="molecule type" value="Genomic_DNA"/>
</dbReference>
<evidence type="ECO:0000313" key="3">
    <source>
        <dbReference type="EMBL" id="GGH84716.1"/>
    </source>
</evidence>
<evidence type="ECO:0000259" key="2">
    <source>
        <dbReference type="PROSITE" id="PS50943"/>
    </source>
</evidence>
<dbReference type="GO" id="GO:0005829">
    <property type="term" value="C:cytosol"/>
    <property type="evidence" value="ECO:0007669"/>
    <property type="project" value="TreeGrafter"/>
</dbReference>
<dbReference type="Gene3D" id="1.25.40.10">
    <property type="entry name" value="Tetratricopeptide repeat domain"/>
    <property type="match status" value="2"/>
</dbReference>
<reference evidence="3" key="2">
    <citation type="submission" date="2020-09" db="EMBL/GenBank/DDBJ databases">
        <authorList>
            <person name="Sun Q."/>
            <person name="Zhou Y."/>
        </authorList>
    </citation>
    <scope>NUCLEOTIDE SEQUENCE</scope>
    <source>
        <strain evidence="3">CGMCC 1.12777</strain>
    </source>
</reference>
<dbReference type="InterPro" id="IPR001387">
    <property type="entry name" value="Cro/C1-type_HTH"/>
</dbReference>
<dbReference type="GO" id="GO:0003677">
    <property type="term" value="F:DNA binding"/>
    <property type="evidence" value="ECO:0007669"/>
    <property type="project" value="UniProtKB-KW"/>
</dbReference>
<accession>A0A8J2ZX82</accession>
<dbReference type="RefSeq" id="WP_188498044.1">
    <property type="nucleotide sequence ID" value="NZ_BMFV01000023.1"/>
</dbReference>
<dbReference type="InterPro" id="IPR050807">
    <property type="entry name" value="TransReg_Diox_bact_type"/>
</dbReference>
<dbReference type="PANTHER" id="PTHR46797:SF1">
    <property type="entry name" value="METHYLPHOSPHONATE SYNTHASE"/>
    <property type="match status" value="1"/>
</dbReference>
<keyword evidence="1" id="KW-0238">DNA-binding</keyword>
<dbReference type="AlphaFoldDB" id="A0A8J2ZX82"/>
<dbReference type="PROSITE" id="PS50943">
    <property type="entry name" value="HTH_CROC1"/>
    <property type="match status" value="1"/>
</dbReference>
<dbReference type="Pfam" id="PF01381">
    <property type="entry name" value="HTH_3"/>
    <property type="match status" value="1"/>
</dbReference>
<name>A0A8J2ZX82_9BACL</name>